<sequence length="175" mass="19479">MTANTKPQTSMNPRFAGAVFFAIFALLFLLFTKYTLLSLRDSALVPLLPALLFSLVTGLLLGALFGNALAKKGSLIRPFILGVVLACIVLILLGFIVFAHYSLTDASLIQRFQHWQDYFIFYGAIFVALLLTVGIWLIPFTGLVAIYFNKRFWPGLASADQKRQSKKTDIDLPDE</sequence>
<evidence type="ECO:0000256" key="1">
    <source>
        <dbReference type="SAM" id="Phobius"/>
    </source>
</evidence>
<comment type="caution">
    <text evidence="2">The sequence shown here is derived from an EMBL/GenBank/DDBJ whole genome shotgun (WGS) entry which is preliminary data.</text>
</comment>
<keyword evidence="3" id="KW-1185">Reference proteome</keyword>
<feature type="transmembrane region" description="Helical" evidence="1">
    <location>
        <begin position="119"/>
        <end position="148"/>
    </location>
</feature>
<feature type="transmembrane region" description="Helical" evidence="1">
    <location>
        <begin position="43"/>
        <end position="66"/>
    </location>
</feature>
<name>A0A0W0VU88_9GAMM</name>
<organism evidence="2 3">
    <name type="scientific">Legionella lansingensis</name>
    <dbReference type="NCBI Taxonomy" id="45067"/>
    <lineage>
        <taxon>Bacteria</taxon>
        <taxon>Pseudomonadati</taxon>
        <taxon>Pseudomonadota</taxon>
        <taxon>Gammaproteobacteria</taxon>
        <taxon>Legionellales</taxon>
        <taxon>Legionellaceae</taxon>
        <taxon>Legionella</taxon>
    </lineage>
</organism>
<dbReference type="PATRIC" id="fig|45067.4.peg.783"/>
<evidence type="ECO:0008006" key="4">
    <source>
        <dbReference type="Google" id="ProtNLM"/>
    </source>
</evidence>
<evidence type="ECO:0000313" key="3">
    <source>
        <dbReference type="Proteomes" id="UP000054869"/>
    </source>
</evidence>
<reference evidence="2 3" key="1">
    <citation type="submission" date="2015-11" db="EMBL/GenBank/DDBJ databases">
        <title>Genomic analysis of 38 Legionella species identifies large and diverse effector repertoires.</title>
        <authorList>
            <person name="Burstein D."/>
            <person name="Amaro F."/>
            <person name="Zusman T."/>
            <person name="Lifshitz Z."/>
            <person name="Cohen O."/>
            <person name="Gilbert J.A."/>
            <person name="Pupko T."/>
            <person name="Shuman H.A."/>
            <person name="Segal G."/>
        </authorList>
    </citation>
    <scope>NUCLEOTIDE SEQUENCE [LARGE SCALE GENOMIC DNA]</scope>
    <source>
        <strain evidence="2 3">ATCC 49751</strain>
    </source>
</reference>
<keyword evidence="1" id="KW-1133">Transmembrane helix</keyword>
<dbReference type="STRING" id="45067.Llan_0753"/>
<proteinExistence type="predicted"/>
<dbReference type="eggNOG" id="ENOG5030P55">
    <property type="taxonomic scope" value="Bacteria"/>
</dbReference>
<keyword evidence="1" id="KW-0812">Transmembrane</keyword>
<dbReference type="OrthoDB" id="5653564at2"/>
<accession>A0A0W0VU88</accession>
<evidence type="ECO:0000313" key="2">
    <source>
        <dbReference type="EMBL" id="KTD23618.1"/>
    </source>
</evidence>
<dbReference type="EMBL" id="LNYI01000012">
    <property type="protein sequence ID" value="KTD23618.1"/>
    <property type="molecule type" value="Genomic_DNA"/>
</dbReference>
<gene>
    <name evidence="2" type="ORF">Llan_0753</name>
</gene>
<feature type="transmembrane region" description="Helical" evidence="1">
    <location>
        <begin position="78"/>
        <end position="99"/>
    </location>
</feature>
<feature type="transmembrane region" description="Helical" evidence="1">
    <location>
        <begin position="12"/>
        <end position="31"/>
    </location>
</feature>
<dbReference type="RefSeq" id="WP_028372698.1">
    <property type="nucleotide sequence ID" value="NZ_CAAAJD010000006.1"/>
</dbReference>
<keyword evidence="1" id="KW-0472">Membrane</keyword>
<protein>
    <recommendedName>
        <fullName evidence="4">Transmembrane protein</fullName>
    </recommendedName>
</protein>
<dbReference type="Proteomes" id="UP000054869">
    <property type="component" value="Unassembled WGS sequence"/>
</dbReference>
<dbReference type="AlphaFoldDB" id="A0A0W0VU88"/>